<dbReference type="AlphaFoldDB" id="A0A7S7RNN1"/>
<gene>
    <name evidence="1" type="ORF">HUE88_02720</name>
</gene>
<protein>
    <submittedName>
        <fullName evidence="1">Uncharacterized protein</fullName>
    </submittedName>
</protein>
<reference evidence="1 2" key="1">
    <citation type="submission" date="2020-05" db="EMBL/GenBank/DDBJ databases">
        <title>Sulfurimonas marisnigri, sp. nov., and Sulfurimonas baltica, sp. nov., manganese oxide reducing chemolithoautotrophs of the class Epsilonproteobacteria isolated from the pelagic redoxclines of the Black and Baltic Seas and emended description of the genus Sulfurimonas.</title>
        <authorList>
            <person name="Henkel J.V."/>
            <person name="Laudan C."/>
            <person name="Werner J."/>
            <person name="Neu T."/>
            <person name="Plewe S."/>
            <person name="Sproer C."/>
            <person name="Bunk B."/>
            <person name="Schulz-Vogt H.N."/>
        </authorList>
    </citation>
    <scope>NUCLEOTIDE SEQUENCE [LARGE SCALE GENOMIC DNA]</scope>
    <source>
        <strain evidence="1 2">GD2</strain>
    </source>
</reference>
<proteinExistence type="predicted"/>
<sequence length="46" mass="5297">MNERKVKYASPSVELGNEGKMVNLLVIFFERILDEALNIFQNIAEI</sequence>
<dbReference type="Proteomes" id="UP000593994">
    <property type="component" value="Chromosome"/>
</dbReference>
<evidence type="ECO:0000313" key="2">
    <source>
        <dbReference type="Proteomes" id="UP000593994"/>
    </source>
</evidence>
<dbReference type="EMBL" id="CP054492">
    <property type="protein sequence ID" value="QOY52618.1"/>
    <property type="molecule type" value="Genomic_DNA"/>
</dbReference>
<dbReference type="RefSeq" id="WP_194370832.1">
    <property type="nucleotide sequence ID" value="NZ_CP054492.1"/>
</dbReference>
<organism evidence="1 2">
    <name type="scientific">Candidatus Sulfurimonas baltica</name>
    <dbReference type="NCBI Taxonomy" id="2740404"/>
    <lineage>
        <taxon>Bacteria</taxon>
        <taxon>Pseudomonadati</taxon>
        <taxon>Campylobacterota</taxon>
        <taxon>Epsilonproteobacteria</taxon>
        <taxon>Campylobacterales</taxon>
        <taxon>Sulfurimonadaceae</taxon>
        <taxon>Sulfurimonas</taxon>
    </lineage>
</organism>
<name>A0A7S7RNN1_9BACT</name>
<keyword evidence="2" id="KW-1185">Reference proteome</keyword>
<accession>A0A7S7RNN1</accession>
<evidence type="ECO:0000313" key="1">
    <source>
        <dbReference type="EMBL" id="QOY52618.1"/>
    </source>
</evidence>
<dbReference type="KEGG" id="sbal:HUE88_02720"/>